<evidence type="ECO:0000313" key="2">
    <source>
        <dbReference type="Proteomes" id="UP000798662"/>
    </source>
</evidence>
<dbReference type="Proteomes" id="UP000798662">
    <property type="component" value="Chromosome 2"/>
</dbReference>
<proteinExistence type="predicted"/>
<sequence length="255" mass="27864">METVCDENLYIWHLFVGCPGSMNDLNVMQQSPLYHAVIAGDWPPRSSAFTVNGKSRTLPYYLVDGIYPHYAFFIRSYVNPNTEKRKTFNRLQEAIRKDVERLYAVLTARFHIAMHPARYARVTTICAAVKAVAILHNMVTELRRGGYLARQRREFAAAVSGDVGEADGGDGPVDAAAGVGAPSGGGGDTAGYGTLAGLGGLPPVVLPIGQVAPDAFVRAMRAWKEVRSTCEHVQLRDDLAEDINRDRGALLEPYL</sequence>
<gene>
    <name evidence="1" type="ORF">I4F81_007820</name>
</gene>
<accession>A0ACC3C662</accession>
<keyword evidence="2" id="KW-1185">Reference proteome</keyword>
<name>A0ACC3C662_PYRYE</name>
<reference evidence="1" key="1">
    <citation type="submission" date="2019-11" db="EMBL/GenBank/DDBJ databases">
        <title>Nori genome reveals adaptations in red seaweeds to the harsh intertidal environment.</title>
        <authorList>
            <person name="Wang D."/>
            <person name="Mao Y."/>
        </authorList>
    </citation>
    <scope>NUCLEOTIDE SEQUENCE</scope>
    <source>
        <tissue evidence="1">Gametophyte</tissue>
    </source>
</reference>
<comment type="caution">
    <text evidence="1">The sequence shown here is derived from an EMBL/GenBank/DDBJ whole genome shotgun (WGS) entry which is preliminary data.</text>
</comment>
<evidence type="ECO:0000313" key="1">
    <source>
        <dbReference type="EMBL" id="KAK1865287.1"/>
    </source>
</evidence>
<protein>
    <submittedName>
        <fullName evidence="1">Uncharacterized protein</fullName>
    </submittedName>
</protein>
<dbReference type="EMBL" id="CM020619">
    <property type="protein sequence ID" value="KAK1865287.1"/>
    <property type="molecule type" value="Genomic_DNA"/>
</dbReference>
<organism evidence="1 2">
    <name type="scientific">Pyropia yezoensis</name>
    <name type="common">Susabi-nori</name>
    <name type="synonym">Porphyra yezoensis</name>
    <dbReference type="NCBI Taxonomy" id="2788"/>
    <lineage>
        <taxon>Eukaryota</taxon>
        <taxon>Rhodophyta</taxon>
        <taxon>Bangiophyceae</taxon>
        <taxon>Bangiales</taxon>
        <taxon>Bangiaceae</taxon>
        <taxon>Pyropia</taxon>
    </lineage>
</organism>